<organism evidence="2 3">
    <name type="scientific">Chitinophaga jiangningensis</name>
    <dbReference type="NCBI Taxonomy" id="1419482"/>
    <lineage>
        <taxon>Bacteria</taxon>
        <taxon>Pseudomonadati</taxon>
        <taxon>Bacteroidota</taxon>
        <taxon>Chitinophagia</taxon>
        <taxon>Chitinophagales</taxon>
        <taxon>Chitinophagaceae</taxon>
        <taxon>Chitinophaga</taxon>
    </lineage>
</organism>
<dbReference type="RefSeq" id="WP_073077942.1">
    <property type="nucleotide sequence ID" value="NZ_FRBL01000001.1"/>
</dbReference>
<dbReference type="EMBL" id="FRBL01000001">
    <property type="protein sequence ID" value="SHK93514.1"/>
    <property type="molecule type" value="Genomic_DNA"/>
</dbReference>
<feature type="compositionally biased region" description="Basic residues" evidence="1">
    <location>
        <begin position="1"/>
        <end position="12"/>
    </location>
</feature>
<keyword evidence="3" id="KW-1185">Reference proteome</keyword>
<protein>
    <submittedName>
        <fullName evidence="2">Uncharacterized protein</fullName>
    </submittedName>
</protein>
<proteinExistence type="predicted"/>
<feature type="compositionally biased region" description="Polar residues" evidence="1">
    <location>
        <begin position="13"/>
        <end position="23"/>
    </location>
</feature>
<sequence>MSKKRNQQKRSPSRTGQDISSGSAGYQAVCTAGNVSTGTGIHVSNAICALRFQSKPGTEVFFKQDGELEATPSVNDFYCDLWESYRSASRILTGKILRKVPPSCGSLSEGLNEILKCIKQIIPKGYEYNIDYDERRHEYHFTIYYSCAWPFSWNCFHIGPVLKKLRFEHPEIYELLILFLKCFCSHTQVELWTQGLMCNTLDWMEDSLYEMMRAGSQEGGCSDIESIIDLAKDIHTYTKGEAKEYLEKIQKAPLLTALDILVRVYALRDKFNYMPILELIRQGCCIVQNGKPLSTFSYFESGDEDDYYMLDLDCQCTILWDETDSLSSEHEQNIEARAQEGIKEPFLVIPFYRQMKRFNFDELHELSTWPKSLADYMDIARNLVKAYLHE</sequence>
<accession>A0A1M6WIQ4</accession>
<reference evidence="2 3" key="1">
    <citation type="submission" date="2016-11" db="EMBL/GenBank/DDBJ databases">
        <authorList>
            <person name="Jaros S."/>
            <person name="Januszkiewicz K."/>
            <person name="Wedrychowicz H."/>
        </authorList>
    </citation>
    <scope>NUCLEOTIDE SEQUENCE [LARGE SCALE GENOMIC DNA]</scope>
    <source>
        <strain evidence="2 3">DSM 27406</strain>
    </source>
</reference>
<gene>
    <name evidence="2" type="ORF">SAMN05444266_101640</name>
</gene>
<dbReference type="STRING" id="1419482.SAMN05444266_101640"/>
<evidence type="ECO:0000313" key="2">
    <source>
        <dbReference type="EMBL" id="SHK93514.1"/>
    </source>
</evidence>
<evidence type="ECO:0000256" key="1">
    <source>
        <dbReference type="SAM" id="MobiDB-lite"/>
    </source>
</evidence>
<feature type="region of interest" description="Disordered" evidence="1">
    <location>
        <begin position="1"/>
        <end position="23"/>
    </location>
</feature>
<evidence type="ECO:0000313" key="3">
    <source>
        <dbReference type="Proteomes" id="UP000184420"/>
    </source>
</evidence>
<name>A0A1M6WIQ4_9BACT</name>
<dbReference type="AlphaFoldDB" id="A0A1M6WIQ4"/>
<dbReference type="Proteomes" id="UP000184420">
    <property type="component" value="Unassembled WGS sequence"/>
</dbReference>